<reference evidence="1 2" key="1">
    <citation type="submission" date="2022-03" db="EMBL/GenBank/DDBJ databases">
        <title>Novel taxa within the pig intestine.</title>
        <authorList>
            <person name="Wylensek D."/>
            <person name="Bishof K."/>
            <person name="Afrizal A."/>
            <person name="Clavel T."/>
        </authorList>
    </citation>
    <scope>NUCLEOTIDE SEQUENCE [LARGE SCALE GENOMIC DNA]</scope>
    <source>
        <strain evidence="1 2">CLA-KB-P66</strain>
    </source>
</reference>
<protein>
    <submittedName>
        <fullName evidence="1">Uncharacterized protein</fullName>
    </submittedName>
</protein>
<name>A0ABU4WL35_9BACT</name>
<dbReference type="EMBL" id="JALBUT010000009">
    <property type="protein sequence ID" value="MDX8416114.1"/>
    <property type="molecule type" value="Genomic_DNA"/>
</dbReference>
<organism evidence="1 2">
    <name type="scientific">Intestinicryptomonas porci</name>
    <dbReference type="NCBI Taxonomy" id="2926320"/>
    <lineage>
        <taxon>Bacteria</taxon>
        <taxon>Pseudomonadati</taxon>
        <taxon>Verrucomicrobiota</taxon>
        <taxon>Opitutia</taxon>
        <taxon>Opitutales</taxon>
        <taxon>Intestinicryptomonaceae</taxon>
        <taxon>Intestinicryptomonas</taxon>
    </lineage>
</organism>
<comment type="caution">
    <text evidence="1">The sequence shown here is derived from an EMBL/GenBank/DDBJ whole genome shotgun (WGS) entry which is preliminary data.</text>
</comment>
<evidence type="ECO:0000313" key="2">
    <source>
        <dbReference type="Proteomes" id="UP001275932"/>
    </source>
</evidence>
<proteinExistence type="predicted"/>
<keyword evidence="2" id="KW-1185">Reference proteome</keyword>
<dbReference type="RefSeq" id="WP_370397567.1">
    <property type="nucleotide sequence ID" value="NZ_JALBUT010000009.1"/>
</dbReference>
<sequence length="160" mass="18600">MMVSKTKISTDGFEKVEITAEMAEIFGLPKKAIGKWAVVAEDDVERRLMKVRLDGYFADDKYNNHQRISNRIWGQMFGGVRCAKFEFSKLCTRKKNWILALIDEFEKAPELFEIMRKFSFDDIVLQIIDDTNSERPQGKAYSSIASAITYWKYKYGDNGR</sequence>
<gene>
    <name evidence="1" type="ORF">MOX91_08000</name>
</gene>
<evidence type="ECO:0000313" key="1">
    <source>
        <dbReference type="EMBL" id="MDX8416114.1"/>
    </source>
</evidence>
<dbReference type="Proteomes" id="UP001275932">
    <property type="component" value="Unassembled WGS sequence"/>
</dbReference>
<accession>A0ABU4WL35</accession>